<organism evidence="1 2">
    <name type="scientific">Diploptera punctata</name>
    <name type="common">Pacific beetle cockroach</name>
    <dbReference type="NCBI Taxonomy" id="6984"/>
    <lineage>
        <taxon>Eukaryota</taxon>
        <taxon>Metazoa</taxon>
        <taxon>Ecdysozoa</taxon>
        <taxon>Arthropoda</taxon>
        <taxon>Hexapoda</taxon>
        <taxon>Insecta</taxon>
        <taxon>Pterygota</taxon>
        <taxon>Neoptera</taxon>
        <taxon>Polyneoptera</taxon>
        <taxon>Dictyoptera</taxon>
        <taxon>Blattodea</taxon>
        <taxon>Blaberoidea</taxon>
        <taxon>Blaberidae</taxon>
        <taxon>Diplopterinae</taxon>
        <taxon>Diploptera</taxon>
    </lineage>
</organism>
<proteinExistence type="predicted"/>
<reference evidence="1" key="2">
    <citation type="submission" date="2023-05" db="EMBL/GenBank/DDBJ databases">
        <authorList>
            <person name="Fouks B."/>
        </authorList>
    </citation>
    <scope>NUCLEOTIDE SEQUENCE</scope>
    <source>
        <strain evidence="1">Stay&amp;Tobe</strain>
        <tissue evidence="1">Testes</tissue>
    </source>
</reference>
<dbReference type="Proteomes" id="UP001233999">
    <property type="component" value="Unassembled WGS sequence"/>
</dbReference>
<accession>A0AAD8E672</accession>
<keyword evidence="2" id="KW-1185">Reference proteome</keyword>
<feature type="non-terminal residue" evidence="1">
    <location>
        <position position="1"/>
    </location>
</feature>
<reference evidence="1" key="1">
    <citation type="journal article" date="2023" name="IScience">
        <title>Live-bearing cockroach genome reveals convergent evolutionary mechanisms linked to viviparity in insects and beyond.</title>
        <authorList>
            <person name="Fouks B."/>
            <person name="Harrison M.C."/>
            <person name="Mikhailova A.A."/>
            <person name="Marchal E."/>
            <person name="English S."/>
            <person name="Carruthers M."/>
            <person name="Jennings E.C."/>
            <person name="Chiamaka E.L."/>
            <person name="Frigard R.A."/>
            <person name="Pippel M."/>
            <person name="Attardo G.M."/>
            <person name="Benoit J.B."/>
            <person name="Bornberg-Bauer E."/>
            <person name="Tobe S.S."/>
        </authorList>
    </citation>
    <scope>NUCLEOTIDE SEQUENCE</scope>
    <source>
        <strain evidence="1">Stay&amp;Tobe</strain>
    </source>
</reference>
<protein>
    <submittedName>
        <fullName evidence="1">Uncharacterized protein</fullName>
    </submittedName>
</protein>
<evidence type="ECO:0000313" key="1">
    <source>
        <dbReference type="EMBL" id="KAJ9578291.1"/>
    </source>
</evidence>
<dbReference type="EMBL" id="JASPKZ010008895">
    <property type="protein sequence ID" value="KAJ9578291.1"/>
    <property type="molecule type" value="Genomic_DNA"/>
</dbReference>
<name>A0AAD8E672_DIPPU</name>
<sequence length="114" mass="13386">MNSHVESEQLVLKEENLLPITELKIEPQDIKCENILESEDYSEFFEYVDIKHENKQSLTYVASIESMLEVNHVESDPIKTEELNVDDVSEQKTWTCKLCRMSFFEYNAVEMESS</sequence>
<gene>
    <name evidence="1" type="ORF">L9F63_005512</name>
</gene>
<comment type="caution">
    <text evidence="1">The sequence shown here is derived from an EMBL/GenBank/DDBJ whole genome shotgun (WGS) entry which is preliminary data.</text>
</comment>
<evidence type="ECO:0000313" key="2">
    <source>
        <dbReference type="Proteomes" id="UP001233999"/>
    </source>
</evidence>
<dbReference type="AlphaFoldDB" id="A0AAD8E672"/>